<dbReference type="KEGG" id="mgg:MPLG2_0089"/>
<reference evidence="1 2" key="1">
    <citation type="submission" date="2018-02" db="EMBL/GenBank/DDBJ databases">
        <authorList>
            <person name="Cohen D.B."/>
            <person name="Kent A.D."/>
        </authorList>
    </citation>
    <scope>NUCLEOTIDE SEQUENCE [LARGE SCALE GENOMIC DNA]</scope>
    <source>
        <strain evidence="1">1</strain>
    </source>
</reference>
<gene>
    <name evidence="1" type="ORF">MPLG2_0089</name>
</gene>
<keyword evidence="2" id="KW-1185">Reference proteome</keyword>
<evidence type="ECO:0000313" key="2">
    <source>
        <dbReference type="Proteomes" id="UP000238164"/>
    </source>
</evidence>
<proteinExistence type="predicted"/>
<protein>
    <submittedName>
        <fullName evidence="1">Uncharacterized protein</fullName>
    </submittedName>
</protein>
<name>A0A2N9JCA6_9ACTN</name>
<evidence type="ECO:0000313" key="1">
    <source>
        <dbReference type="EMBL" id="SPD85125.1"/>
    </source>
</evidence>
<dbReference type="Proteomes" id="UP000238164">
    <property type="component" value="Chromosome 1"/>
</dbReference>
<dbReference type="EMBL" id="LT985188">
    <property type="protein sequence ID" value="SPD85125.1"/>
    <property type="molecule type" value="Genomic_DNA"/>
</dbReference>
<accession>A0A2N9JCA6</accession>
<organism evidence="1 2">
    <name type="scientific">Micropruina glycogenica</name>
    <dbReference type="NCBI Taxonomy" id="75385"/>
    <lineage>
        <taxon>Bacteria</taxon>
        <taxon>Bacillati</taxon>
        <taxon>Actinomycetota</taxon>
        <taxon>Actinomycetes</taxon>
        <taxon>Propionibacteriales</taxon>
        <taxon>Nocardioidaceae</taxon>
        <taxon>Micropruina</taxon>
    </lineage>
</organism>
<sequence>MPDASLHDRPVLTCYDEDTSGLQKVCYSLEEAYLILEMRDRLNSNDCVVGAPVT</sequence>
<dbReference type="AlphaFoldDB" id="A0A2N9JCA6"/>